<dbReference type="PANTHER" id="PTHR33908">
    <property type="entry name" value="MANNOSYLTRANSFERASE YKCB-RELATED"/>
    <property type="match status" value="1"/>
</dbReference>
<feature type="transmembrane region" description="Helical" evidence="8">
    <location>
        <begin position="361"/>
        <end position="378"/>
    </location>
</feature>
<dbReference type="AlphaFoldDB" id="A0A0G0R9P3"/>
<dbReference type="GO" id="GO:0016763">
    <property type="term" value="F:pentosyltransferase activity"/>
    <property type="evidence" value="ECO:0007669"/>
    <property type="project" value="TreeGrafter"/>
</dbReference>
<feature type="transmembrane region" description="Helical" evidence="8">
    <location>
        <begin position="74"/>
        <end position="101"/>
    </location>
</feature>
<protein>
    <recommendedName>
        <fullName evidence="9">Glycosyltransferase RgtA/B/C/D-like domain-containing protein</fullName>
    </recommendedName>
</protein>
<evidence type="ECO:0000259" key="9">
    <source>
        <dbReference type="Pfam" id="PF13231"/>
    </source>
</evidence>
<feature type="transmembrane region" description="Helical" evidence="8">
    <location>
        <begin position="385"/>
        <end position="411"/>
    </location>
</feature>
<feature type="domain" description="Glycosyltransferase RgtA/B/C/D-like" evidence="9">
    <location>
        <begin position="81"/>
        <end position="210"/>
    </location>
</feature>
<keyword evidence="4" id="KW-0808">Transferase</keyword>
<accession>A0A0G0R9P3</accession>
<sequence>MRFIKTNKILLLLIILLACWLRFSYLSQIPNGFSDDEAAFGYNAYSILKTGTDEWGKLLPLTSFQSFGDYKLPVYFYLTSASRFPTAIFGVLSTIGTYFLVRKLFDEKTGLLAAFLLTISPFHIFVSRHALESAVPIFFNLVSVLFFIKSFKDKRLILISMVFFAFNLYIYRSTWLFVPVYLAALLILFKEEVKKNFKNCAIGLALFAVLATPIAITSFSSSGTSRLRQIGITSEFNMIGLINDVNYQRGLCQESLPQPVCKFTYNKYFAVVTKYASNYVSHFSPQLLFINGSQDGEQMLKGRGFLYFIELPFIIIAVIFLGARLKSKESRILLPWLLIYPLASASAGFETPGRQAISMPIWQILSAVGFFLFYSYITKVKQKSLVAIIILLLSSVLLFEFGKFLVDYFVIYPQTSPRSFRYGYKQLFNFLKSQEGSYNQFIISNKLDQSHQYIFQLFFQEIDPGYYQNPINVTRYFDQGGWVVVTRIGNYYYAPSVPDLNKFAPRSLLVVTKGEVNNQTEPIFKIDYPQGGNVFEVYDIDRLKGN</sequence>
<evidence type="ECO:0000313" key="10">
    <source>
        <dbReference type="EMBL" id="KKR49464.1"/>
    </source>
</evidence>
<evidence type="ECO:0000256" key="1">
    <source>
        <dbReference type="ARBA" id="ARBA00004651"/>
    </source>
</evidence>
<dbReference type="InterPro" id="IPR038731">
    <property type="entry name" value="RgtA/B/C-like"/>
</dbReference>
<keyword evidence="3" id="KW-0328">Glycosyltransferase</keyword>
<dbReference type="PANTHER" id="PTHR33908:SF11">
    <property type="entry name" value="MEMBRANE PROTEIN"/>
    <property type="match status" value="1"/>
</dbReference>
<keyword evidence="5 8" id="KW-0812">Transmembrane</keyword>
<dbReference type="GO" id="GO:0009103">
    <property type="term" value="P:lipopolysaccharide biosynthetic process"/>
    <property type="evidence" value="ECO:0007669"/>
    <property type="project" value="UniProtKB-ARBA"/>
</dbReference>
<keyword evidence="7 8" id="KW-0472">Membrane</keyword>
<feature type="transmembrane region" description="Helical" evidence="8">
    <location>
        <begin position="332"/>
        <end position="349"/>
    </location>
</feature>
<dbReference type="Pfam" id="PF13231">
    <property type="entry name" value="PMT_2"/>
    <property type="match status" value="1"/>
</dbReference>
<feature type="transmembrane region" description="Helical" evidence="8">
    <location>
        <begin position="131"/>
        <end position="148"/>
    </location>
</feature>
<evidence type="ECO:0000256" key="7">
    <source>
        <dbReference type="ARBA" id="ARBA00023136"/>
    </source>
</evidence>
<comment type="subcellular location">
    <subcellularLocation>
        <location evidence="1">Cell membrane</location>
        <topology evidence="1">Multi-pass membrane protein</topology>
    </subcellularLocation>
</comment>
<evidence type="ECO:0000256" key="3">
    <source>
        <dbReference type="ARBA" id="ARBA00022676"/>
    </source>
</evidence>
<keyword evidence="2" id="KW-1003">Cell membrane</keyword>
<dbReference type="Proteomes" id="UP000034531">
    <property type="component" value="Unassembled WGS sequence"/>
</dbReference>
<evidence type="ECO:0000256" key="2">
    <source>
        <dbReference type="ARBA" id="ARBA00022475"/>
    </source>
</evidence>
<organism evidence="10 11">
    <name type="scientific">Candidatus Curtissbacteria bacterium GW2011_GWA1_40_16</name>
    <dbReference type="NCBI Taxonomy" id="1618405"/>
    <lineage>
        <taxon>Bacteria</taxon>
        <taxon>Candidatus Curtissiibacteriota</taxon>
    </lineage>
</organism>
<comment type="caution">
    <text evidence="10">The sequence shown here is derived from an EMBL/GenBank/DDBJ whole genome shotgun (WGS) entry which is preliminary data.</text>
</comment>
<dbReference type="EMBL" id="LBYI01000026">
    <property type="protein sequence ID" value="KKR49464.1"/>
    <property type="molecule type" value="Genomic_DNA"/>
</dbReference>
<gene>
    <name evidence="10" type="ORF">UT84_C0026G0004</name>
</gene>
<feature type="transmembrane region" description="Helical" evidence="8">
    <location>
        <begin position="305"/>
        <end position="325"/>
    </location>
</feature>
<evidence type="ECO:0000256" key="4">
    <source>
        <dbReference type="ARBA" id="ARBA00022679"/>
    </source>
</evidence>
<reference evidence="10 11" key="1">
    <citation type="journal article" date="2015" name="Nature">
        <title>rRNA introns, odd ribosomes, and small enigmatic genomes across a large radiation of phyla.</title>
        <authorList>
            <person name="Brown C.T."/>
            <person name="Hug L.A."/>
            <person name="Thomas B.C."/>
            <person name="Sharon I."/>
            <person name="Castelle C.J."/>
            <person name="Singh A."/>
            <person name="Wilkins M.J."/>
            <person name="Williams K.H."/>
            <person name="Banfield J.F."/>
        </authorList>
    </citation>
    <scope>NUCLEOTIDE SEQUENCE [LARGE SCALE GENOMIC DNA]</scope>
</reference>
<proteinExistence type="predicted"/>
<feature type="transmembrane region" description="Helical" evidence="8">
    <location>
        <begin position="177"/>
        <end position="193"/>
    </location>
</feature>
<evidence type="ECO:0000313" key="11">
    <source>
        <dbReference type="Proteomes" id="UP000034531"/>
    </source>
</evidence>
<evidence type="ECO:0000256" key="5">
    <source>
        <dbReference type="ARBA" id="ARBA00022692"/>
    </source>
</evidence>
<feature type="transmembrane region" description="Helical" evidence="8">
    <location>
        <begin position="108"/>
        <end position="125"/>
    </location>
</feature>
<name>A0A0G0R9P3_9BACT</name>
<dbReference type="InterPro" id="IPR050297">
    <property type="entry name" value="LipidA_mod_glycosyltrf_83"/>
</dbReference>
<evidence type="ECO:0000256" key="6">
    <source>
        <dbReference type="ARBA" id="ARBA00022989"/>
    </source>
</evidence>
<evidence type="ECO:0000256" key="8">
    <source>
        <dbReference type="SAM" id="Phobius"/>
    </source>
</evidence>
<keyword evidence="6 8" id="KW-1133">Transmembrane helix</keyword>
<dbReference type="GO" id="GO:0005886">
    <property type="term" value="C:plasma membrane"/>
    <property type="evidence" value="ECO:0007669"/>
    <property type="project" value="UniProtKB-SubCell"/>
</dbReference>
<feature type="transmembrane region" description="Helical" evidence="8">
    <location>
        <begin position="200"/>
        <end position="219"/>
    </location>
</feature>
<dbReference type="PROSITE" id="PS51257">
    <property type="entry name" value="PROKAR_LIPOPROTEIN"/>
    <property type="match status" value="1"/>
</dbReference>